<dbReference type="STRING" id="61395.A0A1Y1W9S9"/>
<comment type="similarity">
    <text evidence="3">Belongs to the RPAP3 family.</text>
</comment>
<evidence type="ECO:0000256" key="3">
    <source>
        <dbReference type="ARBA" id="ARBA00038275"/>
    </source>
</evidence>
<dbReference type="SMART" id="SM00028">
    <property type="entry name" value="TPR"/>
    <property type="match status" value="3"/>
</dbReference>
<dbReference type="RefSeq" id="XP_040743542.1">
    <property type="nucleotide sequence ID" value="XM_040887380.1"/>
</dbReference>
<organism evidence="7 8">
    <name type="scientific">Linderina pennispora</name>
    <dbReference type="NCBI Taxonomy" id="61395"/>
    <lineage>
        <taxon>Eukaryota</taxon>
        <taxon>Fungi</taxon>
        <taxon>Fungi incertae sedis</taxon>
        <taxon>Zoopagomycota</taxon>
        <taxon>Kickxellomycotina</taxon>
        <taxon>Kickxellomycetes</taxon>
        <taxon>Kickxellales</taxon>
        <taxon>Kickxellaceae</taxon>
        <taxon>Linderina</taxon>
    </lineage>
</organism>
<evidence type="ECO:0000256" key="5">
    <source>
        <dbReference type="PROSITE-ProRule" id="PRU00339"/>
    </source>
</evidence>
<dbReference type="PROSITE" id="PS50005">
    <property type="entry name" value="TPR"/>
    <property type="match status" value="1"/>
</dbReference>
<dbReference type="GeneID" id="63804028"/>
<dbReference type="InterPro" id="IPR025986">
    <property type="entry name" value="RPAP3-like_C"/>
</dbReference>
<dbReference type="PANTHER" id="PTHR46423:SF1">
    <property type="entry name" value="RNA POLYMERASE II-ASSOCIATED PROTEIN 3"/>
    <property type="match status" value="1"/>
</dbReference>
<dbReference type="InterPro" id="IPR019734">
    <property type="entry name" value="TPR_rpt"/>
</dbReference>
<dbReference type="Pfam" id="PF13181">
    <property type="entry name" value="TPR_8"/>
    <property type="match status" value="2"/>
</dbReference>
<dbReference type="InterPro" id="IPR011990">
    <property type="entry name" value="TPR-like_helical_dom_sf"/>
</dbReference>
<evidence type="ECO:0000313" key="8">
    <source>
        <dbReference type="Proteomes" id="UP000193922"/>
    </source>
</evidence>
<sequence length="262" mass="28845">MQPDRDLAEQFKAKGNAAFRSGNYDSAVAQYTDAIAADPSNPVYFINRAMTQLRLGKYRQAADDCSLALQLDTTNIKALWRRGVARSRLGLLEEAKCDLEAALKIEPANMALAEDLRQLSGRIPAERTAVARDHTEIKPRPSPVGVPGSAQDFERMWREHRNSPGDIYKLLKLVNASDLPSLFRASLEAENLSTAISAIEVARNEYGDVAFAADVLSAFPKVARFSLACLFLDSADKSRIHDILAWLAAKNMDVSALSKMYA</sequence>
<dbReference type="PANTHER" id="PTHR46423">
    <property type="entry name" value="RNA POLYMERASE II-ASSOCIATED PROTEIN 3"/>
    <property type="match status" value="1"/>
</dbReference>
<dbReference type="Gene3D" id="1.25.40.10">
    <property type="entry name" value="Tetratricopeptide repeat domain"/>
    <property type="match status" value="1"/>
</dbReference>
<keyword evidence="2 5" id="KW-0802">TPR repeat</keyword>
<feature type="repeat" description="TPR" evidence="5">
    <location>
        <begin position="8"/>
        <end position="41"/>
    </location>
</feature>
<evidence type="ECO:0000313" key="7">
    <source>
        <dbReference type="EMBL" id="ORX69904.1"/>
    </source>
</evidence>
<keyword evidence="8" id="KW-1185">Reference proteome</keyword>
<evidence type="ECO:0000259" key="6">
    <source>
        <dbReference type="Pfam" id="PF13877"/>
    </source>
</evidence>
<dbReference type="GO" id="GO:0101031">
    <property type="term" value="C:protein folding chaperone complex"/>
    <property type="evidence" value="ECO:0007669"/>
    <property type="project" value="TreeGrafter"/>
</dbReference>
<feature type="domain" description="RNA-polymerase II-associated protein 3-like C-terminal" evidence="6">
    <location>
        <begin position="147"/>
        <end position="237"/>
    </location>
</feature>
<reference evidence="7 8" key="1">
    <citation type="submission" date="2016-07" db="EMBL/GenBank/DDBJ databases">
        <title>Pervasive Adenine N6-methylation of Active Genes in Fungi.</title>
        <authorList>
            <consortium name="DOE Joint Genome Institute"/>
            <person name="Mondo S.J."/>
            <person name="Dannebaum R.O."/>
            <person name="Kuo R.C."/>
            <person name="Labutti K."/>
            <person name="Haridas S."/>
            <person name="Kuo A."/>
            <person name="Salamov A."/>
            <person name="Ahrendt S.R."/>
            <person name="Lipzen A."/>
            <person name="Sullivan W."/>
            <person name="Andreopoulos W.B."/>
            <person name="Clum A."/>
            <person name="Lindquist E."/>
            <person name="Daum C."/>
            <person name="Ramamoorthy G.K."/>
            <person name="Gryganskyi A."/>
            <person name="Culley D."/>
            <person name="Magnuson J.K."/>
            <person name="James T.Y."/>
            <person name="O'Malley M.A."/>
            <person name="Stajich J.E."/>
            <person name="Spatafora J.W."/>
            <person name="Visel A."/>
            <person name="Grigoriev I.V."/>
        </authorList>
    </citation>
    <scope>NUCLEOTIDE SEQUENCE [LARGE SCALE GENOMIC DNA]</scope>
    <source>
        <strain evidence="7 8">ATCC 12442</strain>
    </source>
</reference>
<protein>
    <recommendedName>
        <fullName evidence="4">RNA polymerase II-associated protein 3</fullName>
    </recommendedName>
</protein>
<dbReference type="InterPro" id="IPR051966">
    <property type="entry name" value="RPAP3"/>
</dbReference>
<proteinExistence type="inferred from homology"/>
<dbReference type="EMBL" id="MCFD01000006">
    <property type="protein sequence ID" value="ORX69904.1"/>
    <property type="molecule type" value="Genomic_DNA"/>
</dbReference>
<evidence type="ECO:0000256" key="4">
    <source>
        <dbReference type="ARBA" id="ARBA00040133"/>
    </source>
</evidence>
<dbReference type="Proteomes" id="UP000193922">
    <property type="component" value="Unassembled WGS sequence"/>
</dbReference>
<evidence type="ECO:0000256" key="1">
    <source>
        <dbReference type="ARBA" id="ARBA00022737"/>
    </source>
</evidence>
<keyword evidence="1" id="KW-0677">Repeat</keyword>
<dbReference type="OrthoDB" id="10250354at2759"/>
<name>A0A1Y1W9S9_9FUNG</name>
<dbReference type="AlphaFoldDB" id="A0A1Y1W9S9"/>
<comment type="caution">
    <text evidence="7">The sequence shown here is derived from an EMBL/GenBank/DDBJ whole genome shotgun (WGS) entry which is preliminary data.</text>
</comment>
<gene>
    <name evidence="7" type="ORF">DL89DRAFT_267155</name>
</gene>
<accession>A0A1Y1W9S9</accession>
<dbReference type="Pfam" id="PF13877">
    <property type="entry name" value="RPAP3_C"/>
    <property type="match status" value="1"/>
</dbReference>
<evidence type="ECO:0000256" key="2">
    <source>
        <dbReference type="ARBA" id="ARBA00022803"/>
    </source>
</evidence>
<dbReference type="SUPFAM" id="SSF48452">
    <property type="entry name" value="TPR-like"/>
    <property type="match status" value="1"/>
</dbReference>